<name>A0A1Q3ECF0_LENED</name>
<comment type="caution">
    <text evidence="3">The sequence shown here is derived from an EMBL/GenBank/DDBJ whole genome shotgun (WGS) entry which is preliminary data.</text>
</comment>
<evidence type="ECO:0000313" key="4">
    <source>
        <dbReference type="Proteomes" id="UP000188533"/>
    </source>
</evidence>
<protein>
    <submittedName>
        <fullName evidence="3">Phospholipase D nuclease</fullName>
    </submittedName>
</protein>
<gene>
    <name evidence="3" type="ORF">LENED_006704</name>
</gene>
<sequence length="260" mass="29200">MTDMISSAHQAESEALISSFSSSQKLGYISEESEKPTPATPTKPNMSFKLMVAHIIHGSLLVLHVVALVASIKGWNIPVDFLEVFTFQSGITAAPQVAFVLINGILISIVRDIAIDADKLLYTFYSTYPRHPKSPSQSHLGLVPPQDADMDDDHSTPYMRSAPYPNPDRLNSQEDQMVADPLSTDIINLWTDTSRQHREIFTEVFRPVPSNLVRDWARYDGGSSDRKPFSFLLLFCHVEIFYTNYEDFLIDDKGFVEGPD</sequence>
<keyword evidence="4" id="KW-1185">Reference proteome</keyword>
<reference evidence="3 4" key="1">
    <citation type="submission" date="2016-08" db="EMBL/GenBank/DDBJ databases">
        <authorList>
            <consortium name="Lentinula edodes genome sequencing consortium"/>
            <person name="Sakamoto Y."/>
            <person name="Nakade K."/>
            <person name="Sato S."/>
            <person name="Yoshida Y."/>
            <person name="Miyazaki K."/>
            <person name="Natsume S."/>
            <person name="Konno N."/>
        </authorList>
    </citation>
    <scope>NUCLEOTIDE SEQUENCE [LARGE SCALE GENOMIC DNA]</scope>
    <source>
        <strain evidence="3 4">NBRC 111202</strain>
    </source>
</reference>
<evidence type="ECO:0000313" key="3">
    <source>
        <dbReference type="EMBL" id="GAW04886.1"/>
    </source>
</evidence>
<organism evidence="3 4">
    <name type="scientific">Lentinula edodes</name>
    <name type="common">Shiitake mushroom</name>
    <name type="synonym">Lentinus edodes</name>
    <dbReference type="NCBI Taxonomy" id="5353"/>
    <lineage>
        <taxon>Eukaryota</taxon>
        <taxon>Fungi</taxon>
        <taxon>Dikarya</taxon>
        <taxon>Basidiomycota</taxon>
        <taxon>Agaricomycotina</taxon>
        <taxon>Agaricomycetes</taxon>
        <taxon>Agaricomycetidae</taxon>
        <taxon>Agaricales</taxon>
        <taxon>Marasmiineae</taxon>
        <taxon>Omphalotaceae</taxon>
        <taxon>Lentinula</taxon>
    </lineage>
</organism>
<feature type="transmembrane region" description="Helical" evidence="2">
    <location>
        <begin position="50"/>
        <end position="72"/>
    </location>
</feature>
<feature type="transmembrane region" description="Helical" evidence="2">
    <location>
        <begin position="92"/>
        <end position="110"/>
    </location>
</feature>
<dbReference type="Proteomes" id="UP000188533">
    <property type="component" value="Unassembled WGS sequence"/>
</dbReference>
<feature type="region of interest" description="Disordered" evidence="1">
    <location>
        <begin position="131"/>
        <end position="167"/>
    </location>
</feature>
<dbReference type="AlphaFoldDB" id="A0A1Q3ECF0"/>
<evidence type="ECO:0000256" key="2">
    <source>
        <dbReference type="SAM" id="Phobius"/>
    </source>
</evidence>
<keyword evidence="2" id="KW-0472">Membrane</keyword>
<dbReference type="EMBL" id="BDGU01000215">
    <property type="protein sequence ID" value="GAW04886.1"/>
    <property type="molecule type" value="Genomic_DNA"/>
</dbReference>
<keyword evidence="2" id="KW-1133">Transmembrane helix</keyword>
<proteinExistence type="predicted"/>
<dbReference type="STRING" id="5353.A0A1Q3ECF0"/>
<evidence type="ECO:0000256" key="1">
    <source>
        <dbReference type="SAM" id="MobiDB-lite"/>
    </source>
</evidence>
<keyword evidence="2" id="KW-0812">Transmembrane</keyword>
<accession>A0A1Q3ECF0</accession>
<reference evidence="3 4" key="2">
    <citation type="submission" date="2017-02" db="EMBL/GenBank/DDBJ databases">
        <title>A genome survey and senescence transcriptome analysis in Lentinula edodes.</title>
        <authorList>
            <person name="Sakamoto Y."/>
            <person name="Nakade K."/>
            <person name="Sato S."/>
            <person name="Yoshida Y."/>
            <person name="Miyazaki K."/>
            <person name="Natsume S."/>
            <person name="Konno N."/>
        </authorList>
    </citation>
    <scope>NUCLEOTIDE SEQUENCE [LARGE SCALE GENOMIC DNA]</scope>
    <source>
        <strain evidence="3 4">NBRC 111202</strain>
    </source>
</reference>